<dbReference type="EMBL" id="GL348719">
    <property type="protein sequence ID" value="EFH46846.1"/>
    <property type="molecule type" value="Genomic_DNA"/>
</dbReference>
<dbReference type="AlphaFoldDB" id="D7MIL2"/>
<dbReference type="Gramene" id="fgenesh2_kg.7__3201__AT3G29600.1">
    <property type="protein sequence ID" value="fgenesh2_kg.7__3201__AT3G29600.1"/>
    <property type="gene ID" value="fgenesh2_kg.7__3201__AT3G29600.1"/>
</dbReference>
<accession>D7MIL2</accession>
<proteinExistence type="predicted"/>
<dbReference type="HOGENOM" id="CLU_2112227_0_0_1"/>
<reference evidence="2" key="1">
    <citation type="journal article" date="2011" name="Nat. Genet.">
        <title>The Arabidopsis lyrata genome sequence and the basis of rapid genome size change.</title>
        <authorList>
            <person name="Hu T.T."/>
            <person name="Pattyn P."/>
            <person name="Bakker E.G."/>
            <person name="Cao J."/>
            <person name="Cheng J.-F."/>
            <person name="Clark R.M."/>
            <person name="Fahlgren N."/>
            <person name="Fawcett J.A."/>
            <person name="Grimwood J."/>
            <person name="Gundlach H."/>
            <person name="Haberer G."/>
            <person name="Hollister J.D."/>
            <person name="Ossowski S."/>
            <person name="Ottilar R.P."/>
            <person name="Salamov A.A."/>
            <person name="Schneeberger K."/>
            <person name="Spannagl M."/>
            <person name="Wang X."/>
            <person name="Yang L."/>
            <person name="Nasrallah M.E."/>
            <person name="Bergelson J."/>
            <person name="Carrington J.C."/>
            <person name="Gaut B.S."/>
            <person name="Schmutz J."/>
            <person name="Mayer K.F.X."/>
            <person name="Van de Peer Y."/>
            <person name="Grigoriev I.V."/>
            <person name="Nordborg M."/>
            <person name="Weigel D."/>
            <person name="Guo Y.-L."/>
        </authorList>
    </citation>
    <scope>NUCLEOTIDE SEQUENCE [LARGE SCALE GENOMIC DNA]</scope>
    <source>
        <strain evidence="2">cv. MN47</strain>
    </source>
</reference>
<evidence type="ECO:0000313" key="1">
    <source>
        <dbReference type="EMBL" id="EFH46846.1"/>
    </source>
</evidence>
<organism evidence="2">
    <name type="scientific">Arabidopsis lyrata subsp. lyrata</name>
    <name type="common">Lyre-leaved rock-cress</name>
    <dbReference type="NCBI Taxonomy" id="81972"/>
    <lineage>
        <taxon>Eukaryota</taxon>
        <taxon>Viridiplantae</taxon>
        <taxon>Streptophyta</taxon>
        <taxon>Embryophyta</taxon>
        <taxon>Tracheophyta</taxon>
        <taxon>Spermatophyta</taxon>
        <taxon>Magnoliopsida</taxon>
        <taxon>eudicotyledons</taxon>
        <taxon>Gunneridae</taxon>
        <taxon>Pentapetalae</taxon>
        <taxon>rosids</taxon>
        <taxon>malvids</taxon>
        <taxon>Brassicales</taxon>
        <taxon>Brassicaceae</taxon>
        <taxon>Camelineae</taxon>
        <taxon>Arabidopsis</taxon>
    </lineage>
</organism>
<name>D7MIL2_ARALL</name>
<protein>
    <submittedName>
        <fullName evidence="1">Uncharacterized protein</fullName>
    </submittedName>
</protein>
<keyword evidence="2" id="KW-1185">Reference proteome</keyword>
<gene>
    <name evidence="1" type="ORF">ARALYDRAFT_493768</name>
</gene>
<sequence length="115" mass="13498">MECIGRMDESDWMDRPIVGRIGSDRPIVGRIRQTDRRTDQIDRSRIREKCSKKHEDKCNRTHPRVAHGCNLTGKGRSKIAAAFMYQSPWPMPTIIRWVNPRTLGRRRYDHHGPYG</sequence>
<dbReference type="Proteomes" id="UP000008694">
    <property type="component" value="Unassembled WGS sequence"/>
</dbReference>
<evidence type="ECO:0000313" key="2">
    <source>
        <dbReference type="Proteomes" id="UP000008694"/>
    </source>
</evidence>